<dbReference type="GO" id="GO:0004185">
    <property type="term" value="F:serine-type carboxypeptidase activity"/>
    <property type="evidence" value="ECO:0000318"/>
    <property type="project" value="GO_Central"/>
</dbReference>
<dbReference type="EC" id="3.4.16.-" evidence="2"/>
<keyword evidence="2" id="KW-0378">Hydrolase</keyword>
<reference evidence="6" key="1">
    <citation type="journal article" date="2009" name="Science">
        <title>The B73 maize genome: complexity, diversity, and dynamics.</title>
        <authorList>
            <person name="Schnable P.S."/>
            <person name="Ware D."/>
            <person name="Fulton R.S."/>
            <person name="Stein J.C."/>
            <person name="Wei F."/>
            <person name="Pasternak S."/>
            <person name="Liang C."/>
            <person name="Zhang J."/>
            <person name="Fulton L."/>
            <person name="Graves T.A."/>
            <person name="Minx P."/>
            <person name="Reily A.D."/>
            <person name="Courtney L."/>
            <person name="Kruchowski S.S."/>
            <person name="Tomlinson C."/>
            <person name="Strong C."/>
            <person name="Delehaunty K."/>
            <person name="Fronick C."/>
            <person name="Courtney B."/>
            <person name="Rock S.M."/>
            <person name="Belter E."/>
            <person name="Du F."/>
            <person name="Kim K."/>
            <person name="Abbott R.M."/>
            <person name="Cotton M."/>
            <person name="Levy A."/>
            <person name="Marchetto P."/>
            <person name="Ochoa K."/>
            <person name="Jackson S.M."/>
            <person name="Gillam B."/>
            <person name="Chen W."/>
            <person name="Yan L."/>
            <person name="Higginbotham J."/>
            <person name="Cardenas M."/>
            <person name="Waligorski J."/>
            <person name="Applebaum E."/>
            <person name="Phelps L."/>
            <person name="Falcone J."/>
            <person name="Kanchi K."/>
            <person name="Thane T."/>
            <person name="Scimone A."/>
            <person name="Thane N."/>
            <person name="Henke J."/>
            <person name="Wang T."/>
            <person name="Ruppert J."/>
            <person name="Shah N."/>
            <person name="Rotter K."/>
            <person name="Hodges J."/>
            <person name="Ingenthron E."/>
            <person name="Cordes M."/>
            <person name="Kohlberg S."/>
            <person name="Sgro J."/>
            <person name="Delgado B."/>
            <person name="Mead K."/>
            <person name="Chinwalla A."/>
            <person name="Leonard S."/>
            <person name="Crouse K."/>
            <person name="Collura K."/>
            <person name="Kudrna D."/>
            <person name="Currie J."/>
            <person name="He R."/>
            <person name="Angelova A."/>
            <person name="Rajasekar S."/>
            <person name="Mueller T."/>
            <person name="Lomeli R."/>
            <person name="Scara G."/>
            <person name="Ko A."/>
            <person name="Delaney K."/>
            <person name="Wissotski M."/>
            <person name="Lopez G."/>
            <person name="Campos D."/>
            <person name="Braidotti M."/>
            <person name="Ashley E."/>
            <person name="Golser W."/>
            <person name="Kim H."/>
            <person name="Lee S."/>
            <person name="Lin J."/>
            <person name="Dujmic Z."/>
            <person name="Kim W."/>
            <person name="Talag J."/>
            <person name="Zuccolo A."/>
            <person name="Fan C."/>
            <person name="Sebastian A."/>
            <person name="Kramer M."/>
            <person name="Spiegel L."/>
            <person name="Nascimento L."/>
            <person name="Zutavern T."/>
            <person name="Miller B."/>
            <person name="Ambroise C."/>
            <person name="Muller S."/>
            <person name="Spooner W."/>
            <person name="Narechania A."/>
            <person name="Ren L."/>
            <person name="Wei S."/>
            <person name="Kumari S."/>
            <person name="Faga B."/>
            <person name="Levy M.J."/>
            <person name="McMahan L."/>
            <person name="Van Buren P."/>
            <person name="Vaughn M.W."/>
            <person name="Ying K."/>
            <person name="Yeh C.-T."/>
            <person name="Emrich S.J."/>
            <person name="Jia Y."/>
            <person name="Kalyanaraman A."/>
            <person name="Hsia A.-P."/>
            <person name="Barbazuk W.B."/>
            <person name="Baucom R.S."/>
            <person name="Brutnell T.P."/>
            <person name="Carpita N.C."/>
            <person name="Chaparro C."/>
            <person name="Chia J.-M."/>
            <person name="Deragon J.-M."/>
            <person name="Estill J.C."/>
            <person name="Fu Y."/>
            <person name="Jeddeloh J.A."/>
            <person name="Han Y."/>
            <person name="Lee H."/>
            <person name="Li P."/>
            <person name="Lisch D.R."/>
            <person name="Liu S."/>
            <person name="Liu Z."/>
            <person name="Nagel D.H."/>
            <person name="McCann M.C."/>
            <person name="SanMiguel P."/>
            <person name="Myers A.M."/>
            <person name="Nettleton D."/>
            <person name="Nguyen J."/>
            <person name="Penning B.W."/>
            <person name="Ponnala L."/>
            <person name="Schneider K.L."/>
            <person name="Schwartz D.C."/>
            <person name="Sharma A."/>
            <person name="Soderlund C."/>
            <person name="Springer N.M."/>
            <person name="Sun Q."/>
            <person name="Wang H."/>
            <person name="Waterman M."/>
            <person name="Westerman R."/>
            <person name="Wolfgruber T.K."/>
            <person name="Yang L."/>
            <person name="Yu Y."/>
            <person name="Zhang L."/>
            <person name="Zhou S."/>
            <person name="Zhu Q."/>
            <person name="Bennetzen J.L."/>
            <person name="Dawe R.K."/>
            <person name="Jiang J."/>
            <person name="Jiang N."/>
            <person name="Presting G.G."/>
            <person name="Wessler S.R."/>
            <person name="Aluru S."/>
            <person name="Martienssen R.A."/>
            <person name="Clifton S.W."/>
            <person name="McCombie W.R."/>
            <person name="Wing R.A."/>
            <person name="Wilson R.K."/>
        </authorList>
    </citation>
    <scope>NUCLEOTIDE SEQUENCE [LARGE SCALE GENOMIC DNA]</scope>
    <source>
        <strain evidence="6">cv. B73</strain>
    </source>
</reference>
<dbReference type="EnsemblPlants" id="Zm00001eb297170_T002">
    <property type="protein sequence ID" value="Zm00001eb297170_P002"/>
    <property type="gene ID" value="Zm00001eb297170"/>
</dbReference>
<evidence type="ECO:0000313" key="6">
    <source>
        <dbReference type="Proteomes" id="UP000007305"/>
    </source>
</evidence>
<reference evidence="5" key="3">
    <citation type="submission" date="2021-05" db="UniProtKB">
        <authorList>
            <consortium name="EnsemblPlants"/>
        </authorList>
    </citation>
    <scope>IDENTIFICATION</scope>
    <source>
        <strain evidence="5">cv. B73</strain>
    </source>
</reference>
<evidence type="ECO:0000256" key="4">
    <source>
        <dbReference type="SAM" id="Phobius"/>
    </source>
</evidence>
<evidence type="ECO:0000313" key="5">
    <source>
        <dbReference type="EnsemblPlants" id="Zm00001eb297170_P002"/>
    </source>
</evidence>
<keyword evidence="2" id="KW-0645">Protease</keyword>
<keyword evidence="2" id="KW-0121">Carboxypeptidase</keyword>
<keyword evidence="4" id="KW-1133">Transmembrane helix</keyword>
<dbReference type="Pfam" id="PF00450">
    <property type="entry name" value="Peptidase_S10"/>
    <property type="match status" value="1"/>
</dbReference>
<keyword evidence="6" id="KW-1185">Reference proteome</keyword>
<dbReference type="AlphaFoldDB" id="A0A804Q5I8"/>
<keyword evidence="7" id="KW-1267">Proteomics identification</keyword>
<sequence length="498" mass="53022">MSTWLLATQESNTPFPAPMVTLPRHTPQSNPNRNRLQPAPGSASPMAPPLARLILILLAAAVPLLAAPAAAAAAVFPKEALPTKSGYLPIPPVNASLFFAFYEATDPVTPPASTPLLLWLQGGPGCSSLLGNFFELGPYFVNPDGETLSRNPFAWNRRFGLLFIDSPLGTGFSAAPSPADIPTNQSVIAAHILAALQSFYALDPALRARPFFLTGESYAGKYIPAAGAHILDANRALPEALRVNLRGVAIGNGLTHPVAQVATHADSAYFLGLLNARQKRELEALQSEAVSLTRAQRWAAASDARGRVLSWLQNTTGLATLYDYAKQRDYATAAVGAFLNRAEAKAALGAREDVAWEECSDAVGVAMHADVMRNVLPQVESLLRSTARVLLYQGVRDLRDGVVSTEAWLGGVRWDGLRAFLDAERAVWRTAAEGGELAGYVQRSGSLTHVVVYAAGHLVPADNGRAAQEMIEGWVLGTGMFGRGCGDRVRDGVRSAAT</sequence>
<dbReference type="PANTHER" id="PTHR11802">
    <property type="entry name" value="SERINE PROTEASE FAMILY S10 SERINE CARBOXYPEPTIDASE"/>
    <property type="match status" value="1"/>
</dbReference>
<name>A0A804Q5I8_MAIZE</name>
<dbReference type="PROSITE" id="PS00131">
    <property type="entry name" value="CARBOXYPEPT_SER_SER"/>
    <property type="match status" value="1"/>
</dbReference>
<dbReference type="GO" id="GO:0006508">
    <property type="term" value="P:proteolysis"/>
    <property type="evidence" value="ECO:0007669"/>
    <property type="project" value="UniProtKB-KW"/>
</dbReference>
<feature type="compositionally biased region" description="Polar residues" evidence="3">
    <location>
        <begin position="26"/>
        <end position="35"/>
    </location>
</feature>
<dbReference type="InParanoid" id="A0A804Q5I8"/>
<dbReference type="SUPFAM" id="SSF53474">
    <property type="entry name" value="alpha/beta-Hydrolases"/>
    <property type="match status" value="1"/>
</dbReference>
<dbReference type="InterPro" id="IPR001563">
    <property type="entry name" value="Peptidase_S10"/>
</dbReference>
<dbReference type="Gene3D" id="3.40.50.1820">
    <property type="entry name" value="alpha/beta hydrolase"/>
    <property type="match status" value="1"/>
</dbReference>
<dbReference type="Gramene" id="Zm00001eb297170_T002">
    <property type="protein sequence ID" value="Zm00001eb297170_P002"/>
    <property type="gene ID" value="Zm00001eb297170"/>
</dbReference>
<evidence type="ECO:0000256" key="3">
    <source>
        <dbReference type="SAM" id="MobiDB-lite"/>
    </source>
</evidence>
<dbReference type="Proteomes" id="UP000007305">
    <property type="component" value="Chromosome 6"/>
</dbReference>
<evidence type="ECO:0007829" key="7">
    <source>
        <dbReference type="PeptideAtlas" id="A0A804Q5I8"/>
    </source>
</evidence>
<dbReference type="PRINTS" id="PR00724">
    <property type="entry name" value="CRBOXYPTASEC"/>
</dbReference>
<keyword evidence="4" id="KW-0472">Membrane</keyword>
<accession>A0A804Q5I8</accession>
<organism evidence="5 6">
    <name type="scientific">Zea mays</name>
    <name type="common">Maize</name>
    <dbReference type="NCBI Taxonomy" id="4577"/>
    <lineage>
        <taxon>Eukaryota</taxon>
        <taxon>Viridiplantae</taxon>
        <taxon>Streptophyta</taxon>
        <taxon>Embryophyta</taxon>
        <taxon>Tracheophyta</taxon>
        <taxon>Spermatophyta</taxon>
        <taxon>Magnoliopsida</taxon>
        <taxon>Liliopsida</taxon>
        <taxon>Poales</taxon>
        <taxon>Poaceae</taxon>
        <taxon>PACMAD clade</taxon>
        <taxon>Panicoideae</taxon>
        <taxon>Andropogonodae</taxon>
        <taxon>Andropogoneae</taxon>
        <taxon>Tripsacinae</taxon>
        <taxon>Zea</taxon>
    </lineage>
</organism>
<feature type="transmembrane region" description="Helical" evidence="4">
    <location>
        <begin position="53"/>
        <end position="76"/>
    </location>
</feature>
<dbReference type="PANTHER" id="PTHR11802:SF454">
    <property type="entry name" value="SERINE CARBOXYPEPTIDASE-LIKE 50"/>
    <property type="match status" value="1"/>
</dbReference>
<proteinExistence type="evidence at protein level"/>
<dbReference type="FunCoup" id="A0A804Q5I8">
    <property type="interactions" value="276"/>
</dbReference>
<keyword evidence="4" id="KW-0812">Transmembrane</keyword>
<reference evidence="5" key="2">
    <citation type="submission" date="2019-07" db="EMBL/GenBank/DDBJ databases">
        <authorList>
            <person name="Seetharam A."/>
            <person name="Woodhouse M."/>
            <person name="Cannon E."/>
        </authorList>
    </citation>
    <scope>NUCLEOTIDE SEQUENCE [LARGE SCALE GENOMIC DNA]</scope>
    <source>
        <strain evidence="5">cv. B73</strain>
    </source>
</reference>
<feature type="region of interest" description="Disordered" evidence="3">
    <location>
        <begin position="14"/>
        <end position="44"/>
    </location>
</feature>
<dbReference type="FunFam" id="3.40.50.1820:FF:000163">
    <property type="entry name" value="Carboxypeptidase"/>
    <property type="match status" value="1"/>
</dbReference>
<evidence type="ECO:0000256" key="2">
    <source>
        <dbReference type="RuleBase" id="RU361156"/>
    </source>
</evidence>
<evidence type="ECO:0000256" key="1">
    <source>
        <dbReference type="ARBA" id="ARBA00009431"/>
    </source>
</evidence>
<dbReference type="InterPro" id="IPR018202">
    <property type="entry name" value="Ser_caboxypep_ser_AS"/>
</dbReference>
<comment type="similarity">
    <text evidence="1 2">Belongs to the peptidase S10 family.</text>
</comment>
<dbReference type="InterPro" id="IPR029058">
    <property type="entry name" value="AB_hydrolase_fold"/>
</dbReference>
<protein>
    <recommendedName>
        <fullName evidence="2">Carboxypeptidase</fullName>
        <ecNumber evidence="2">3.4.16.-</ecNumber>
    </recommendedName>
</protein>